<evidence type="ECO:0000256" key="6">
    <source>
        <dbReference type="ARBA" id="ARBA00023136"/>
    </source>
</evidence>
<reference evidence="8 9" key="1">
    <citation type="submission" date="2012-06" db="EMBL/GenBank/DDBJ databases">
        <title>The complete chromosome of genome of Turneriella parva DSM 21527.</title>
        <authorList>
            <consortium name="US DOE Joint Genome Institute (JGI-PGF)"/>
            <person name="Lucas S."/>
            <person name="Han J."/>
            <person name="Lapidus A."/>
            <person name="Bruce D."/>
            <person name="Goodwin L."/>
            <person name="Pitluck S."/>
            <person name="Peters L."/>
            <person name="Kyrpides N."/>
            <person name="Mavromatis K."/>
            <person name="Ivanova N."/>
            <person name="Mikhailova N."/>
            <person name="Chertkov O."/>
            <person name="Detter J.C."/>
            <person name="Tapia R."/>
            <person name="Han C."/>
            <person name="Land M."/>
            <person name="Hauser L."/>
            <person name="Markowitz V."/>
            <person name="Cheng J.-F."/>
            <person name="Hugenholtz P."/>
            <person name="Woyke T."/>
            <person name="Wu D."/>
            <person name="Gronow S."/>
            <person name="Wellnitz S."/>
            <person name="Brambilla E."/>
            <person name="Klenk H.-P."/>
            <person name="Eisen J.A."/>
        </authorList>
    </citation>
    <scope>NUCLEOTIDE SEQUENCE [LARGE SCALE GENOMIC DNA]</scope>
    <source>
        <strain evidence="9">ATCC BAA-1111 / DSM 21527 / NCTC 11395 / H</strain>
    </source>
</reference>
<dbReference type="Proteomes" id="UP000006048">
    <property type="component" value="Chromosome"/>
</dbReference>
<organism evidence="8 9">
    <name type="scientific">Turneriella parva (strain ATCC BAA-1111 / DSM 21527 / NCTC 11395 / H)</name>
    <name type="common">Leptospira parva</name>
    <dbReference type="NCBI Taxonomy" id="869212"/>
    <lineage>
        <taxon>Bacteria</taxon>
        <taxon>Pseudomonadati</taxon>
        <taxon>Spirochaetota</taxon>
        <taxon>Spirochaetia</taxon>
        <taxon>Leptospirales</taxon>
        <taxon>Leptospiraceae</taxon>
        <taxon>Turneriella</taxon>
    </lineage>
</organism>
<keyword evidence="4 7" id="KW-0812">Transmembrane</keyword>
<dbReference type="InterPro" id="IPR002771">
    <property type="entry name" value="Multi_antbiot-R_MarC"/>
</dbReference>
<evidence type="ECO:0000313" key="9">
    <source>
        <dbReference type="Proteomes" id="UP000006048"/>
    </source>
</evidence>
<dbReference type="OrthoDB" id="21094at2"/>
<sequence length="205" mass="21983">MARRFGEVSLMEEFLRAIVVTFIPIFVATDAVGILPIFVGMTRKRKNAERRRIVALSMITAFVLTAIFTVMGKAIFRFMGITVFDFMVAGGVILFILAILDVMGARHNHDDDSGAMGVVPLGTPMVAGPALITTCVLMANEYGYTVTLISLAVNIVIAGLLFLQAPLVTKVLGDEGSAALSKITSLLLASIAVMMVRRGVLSMVN</sequence>
<dbReference type="HOGENOM" id="CLU_079909_1_0_12"/>
<dbReference type="EMBL" id="CP002959">
    <property type="protein sequence ID" value="AFM12504.1"/>
    <property type="molecule type" value="Genomic_DNA"/>
</dbReference>
<comment type="similarity">
    <text evidence="2 7">Belongs to the UPF0056 (MarC) family.</text>
</comment>
<feature type="transmembrane region" description="Helical" evidence="7">
    <location>
        <begin position="78"/>
        <end position="103"/>
    </location>
</feature>
<dbReference type="PANTHER" id="PTHR33508">
    <property type="entry name" value="UPF0056 MEMBRANE PROTEIN YHCE"/>
    <property type="match status" value="1"/>
</dbReference>
<dbReference type="AlphaFoldDB" id="I4B5E7"/>
<dbReference type="PANTHER" id="PTHR33508:SF1">
    <property type="entry name" value="UPF0056 MEMBRANE PROTEIN YHCE"/>
    <property type="match status" value="1"/>
</dbReference>
<feature type="transmembrane region" description="Helical" evidence="7">
    <location>
        <begin position="179"/>
        <end position="196"/>
    </location>
</feature>
<name>I4B5E7_TURPD</name>
<evidence type="ECO:0000256" key="7">
    <source>
        <dbReference type="RuleBase" id="RU362048"/>
    </source>
</evidence>
<dbReference type="Pfam" id="PF01914">
    <property type="entry name" value="MarC"/>
    <property type="match status" value="1"/>
</dbReference>
<evidence type="ECO:0000256" key="2">
    <source>
        <dbReference type="ARBA" id="ARBA00009784"/>
    </source>
</evidence>
<proteinExistence type="inferred from homology"/>
<evidence type="ECO:0000256" key="5">
    <source>
        <dbReference type="ARBA" id="ARBA00022989"/>
    </source>
</evidence>
<dbReference type="NCBIfam" id="TIGR00427">
    <property type="entry name" value="NAAT family transporter"/>
    <property type="match status" value="1"/>
</dbReference>
<keyword evidence="3" id="KW-1003">Cell membrane</keyword>
<dbReference type="GO" id="GO:0005886">
    <property type="term" value="C:plasma membrane"/>
    <property type="evidence" value="ECO:0007669"/>
    <property type="project" value="UniProtKB-SubCell"/>
</dbReference>
<dbReference type="STRING" id="869212.Turpa_1857"/>
<feature type="transmembrane region" description="Helical" evidence="7">
    <location>
        <begin position="115"/>
        <end position="139"/>
    </location>
</feature>
<feature type="transmembrane region" description="Helical" evidence="7">
    <location>
        <begin position="14"/>
        <end position="41"/>
    </location>
</feature>
<keyword evidence="9" id="KW-1185">Reference proteome</keyword>
<evidence type="ECO:0000256" key="4">
    <source>
        <dbReference type="ARBA" id="ARBA00022692"/>
    </source>
</evidence>
<feature type="transmembrane region" description="Helical" evidence="7">
    <location>
        <begin position="145"/>
        <end position="167"/>
    </location>
</feature>
<dbReference type="KEGG" id="tpx:Turpa_1857"/>
<dbReference type="RefSeq" id="WP_014803013.1">
    <property type="nucleotide sequence ID" value="NC_018020.1"/>
</dbReference>
<evidence type="ECO:0000256" key="1">
    <source>
        <dbReference type="ARBA" id="ARBA00004651"/>
    </source>
</evidence>
<evidence type="ECO:0000256" key="3">
    <source>
        <dbReference type="ARBA" id="ARBA00022475"/>
    </source>
</evidence>
<protein>
    <recommendedName>
        <fullName evidence="7">UPF0056 inner membrane protein</fullName>
    </recommendedName>
</protein>
<keyword evidence="6 7" id="KW-0472">Membrane</keyword>
<keyword evidence="5 7" id="KW-1133">Transmembrane helix</keyword>
<gene>
    <name evidence="8" type="ordered locus">Turpa_1857</name>
</gene>
<feature type="transmembrane region" description="Helical" evidence="7">
    <location>
        <begin position="53"/>
        <end position="72"/>
    </location>
</feature>
<comment type="subcellular location">
    <subcellularLocation>
        <location evidence="7">Cell inner membrane</location>
        <topology evidence="7">Multi-pass membrane protein</topology>
    </subcellularLocation>
    <subcellularLocation>
        <location evidence="1">Cell membrane</location>
        <topology evidence="1">Multi-pass membrane protein</topology>
    </subcellularLocation>
</comment>
<accession>I4B5E7</accession>
<evidence type="ECO:0000313" key="8">
    <source>
        <dbReference type="EMBL" id="AFM12504.1"/>
    </source>
</evidence>